<keyword evidence="3" id="KW-0540">Nuclease</keyword>
<name>A0AB36JV16_9GAMM</name>
<keyword evidence="4" id="KW-1185">Reference proteome</keyword>
<dbReference type="AlphaFoldDB" id="A0AB36JV16"/>
<feature type="region of interest" description="Disordered" evidence="1">
    <location>
        <begin position="239"/>
        <end position="267"/>
    </location>
</feature>
<dbReference type="PIRSF" id="PIRSF035009">
    <property type="entry name" value="UCP035009_HSDR_N"/>
    <property type="match status" value="1"/>
</dbReference>
<dbReference type="InterPro" id="IPR017035">
    <property type="entry name" value="UCP035009_HsdR_All3000-type"/>
</dbReference>
<feature type="domain" description="Type I restriction enzyme R protein N-terminal" evidence="2">
    <location>
        <begin position="35"/>
        <end position="121"/>
    </location>
</feature>
<evidence type="ECO:0000313" key="3">
    <source>
        <dbReference type="EMBL" id="OOE38528.1"/>
    </source>
</evidence>
<sequence length="360" mass="40692">MDFIERLQALSKKVGQLSDSIETEEATKTALVMPFLHNVLGYDIFDPSEVIPEFTADTGTKKGEKVDYALMKDGDVQILIECKKVNEALSPKHSSQLYRYFSVTNARIAVLTNGCEYQFFTDLDAPNKMDDKPFLILDMSEVDEHVVPELKKLTKTSFDVDSVVDAAGELKYLNQIKKVLAEQFQDPEEDFVKLLTARVYDGMQTAKVKAQFTEITKKALKQFLNDSINARLKYAIGSEEREARGANEQPEQDESSAEADGSNPKIVTTEEELDGYNVVKAILRERVDVSRVAHRDTQSYFGILLDDNNRKPLCRLHFNGRQKYVGIFDSNKKETKTPIDSVDDLFQLAGELKASVDLYE</sequence>
<dbReference type="Pfam" id="PF13588">
    <property type="entry name" value="HSDR_N_2"/>
    <property type="match status" value="1"/>
</dbReference>
<organism evidence="3 4">
    <name type="scientific">Salinivibrio kushneri</name>
    <dbReference type="NCBI Taxonomy" id="1908198"/>
    <lineage>
        <taxon>Bacteria</taxon>
        <taxon>Pseudomonadati</taxon>
        <taxon>Pseudomonadota</taxon>
        <taxon>Gammaproteobacteria</taxon>
        <taxon>Vibrionales</taxon>
        <taxon>Vibrionaceae</taxon>
        <taxon>Salinivibrio</taxon>
    </lineage>
</organism>
<evidence type="ECO:0000313" key="4">
    <source>
        <dbReference type="Proteomes" id="UP000189021"/>
    </source>
</evidence>
<reference evidence="3 4" key="1">
    <citation type="journal article" date="2017" name="Genome Announc.">
        <title>Draft Genome Sequences of Salinivibrio proteolyticus, Salinivibrio sharmensis, Salinivibrio siamensis, Salinivibrio costicola subsp. alcaliphilus, Salinivibrio costicola subsp. vallismortis, and 29 New Isolates Belonging to the Genus Salinivibrio.</title>
        <authorList>
            <person name="Lopez-Hermoso C."/>
            <person name="de la Haba R.R."/>
            <person name="Sanchez-Porro C."/>
            <person name="Bayliss S.C."/>
            <person name="Feil E.J."/>
            <person name="Ventosa A."/>
        </authorList>
    </citation>
    <scope>NUCLEOTIDE SEQUENCE [LARGE SCALE GENOMIC DNA]</scope>
    <source>
        <strain evidence="3 4">AL184</strain>
    </source>
</reference>
<evidence type="ECO:0000256" key="1">
    <source>
        <dbReference type="SAM" id="MobiDB-lite"/>
    </source>
</evidence>
<accession>A0AB36JV16</accession>
<dbReference type="EMBL" id="MUEK01000017">
    <property type="protein sequence ID" value="OOE38528.1"/>
    <property type="molecule type" value="Genomic_DNA"/>
</dbReference>
<dbReference type="GO" id="GO:0004519">
    <property type="term" value="F:endonuclease activity"/>
    <property type="evidence" value="ECO:0007669"/>
    <property type="project" value="UniProtKB-KW"/>
</dbReference>
<comment type="caution">
    <text evidence="3">The sequence shown here is derived from an EMBL/GenBank/DDBJ whole genome shotgun (WGS) entry which is preliminary data.</text>
</comment>
<dbReference type="InterPro" id="IPR029464">
    <property type="entry name" value="HSDR_N"/>
</dbReference>
<dbReference type="Proteomes" id="UP000189021">
    <property type="component" value="Unassembled WGS sequence"/>
</dbReference>
<protein>
    <submittedName>
        <fullName evidence="3">Restriction endonuclease</fullName>
    </submittedName>
</protein>
<gene>
    <name evidence="3" type="ORF">BZG00_13975</name>
</gene>
<dbReference type="RefSeq" id="WP_077659717.1">
    <property type="nucleotide sequence ID" value="NZ_CP040021.1"/>
</dbReference>
<keyword evidence="3" id="KW-0378">Hydrolase</keyword>
<proteinExistence type="predicted"/>
<keyword evidence="3" id="KW-0255">Endonuclease</keyword>
<evidence type="ECO:0000259" key="2">
    <source>
        <dbReference type="Pfam" id="PF13588"/>
    </source>
</evidence>